<evidence type="ECO:0000256" key="6">
    <source>
        <dbReference type="ARBA" id="ARBA00022679"/>
    </source>
</evidence>
<name>A0A8A4TFZ1_SULCO</name>
<dbReference type="KEGG" id="scor:J3U87_18710"/>
<feature type="domain" description="CheW-like" evidence="16">
    <location>
        <begin position="638"/>
        <end position="773"/>
    </location>
</feature>
<dbReference type="Gene3D" id="1.20.120.160">
    <property type="entry name" value="HPT domain"/>
    <property type="match status" value="2"/>
</dbReference>
<evidence type="ECO:0000256" key="11">
    <source>
        <dbReference type="ARBA" id="ARBA00035100"/>
    </source>
</evidence>
<dbReference type="InterPro" id="IPR003594">
    <property type="entry name" value="HATPase_dom"/>
</dbReference>
<dbReference type="InterPro" id="IPR051315">
    <property type="entry name" value="Bact_Chemotaxis_CheA"/>
</dbReference>
<dbReference type="SUPFAM" id="SSF47384">
    <property type="entry name" value="Homodimeric domain of signal transducing histidine kinase"/>
    <property type="match status" value="1"/>
</dbReference>
<accession>A0A8A4TFZ1</accession>
<evidence type="ECO:0000259" key="16">
    <source>
        <dbReference type="PROSITE" id="PS50851"/>
    </source>
</evidence>
<dbReference type="InterPro" id="IPR008207">
    <property type="entry name" value="Sig_transdc_His_kin_Hpt_dom"/>
</dbReference>
<dbReference type="SMART" id="SM01231">
    <property type="entry name" value="H-kinase_dim"/>
    <property type="match status" value="1"/>
</dbReference>
<dbReference type="AlphaFoldDB" id="A0A8A4TFZ1"/>
<evidence type="ECO:0000259" key="17">
    <source>
        <dbReference type="PROSITE" id="PS50894"/>
    </source>
</evidence>
<feature type="compositionally biased region" description="Pro residues" evidence="14">
    <location>
        <begin position="142"/>
        <end position="161"/>
    </location>
</feature>
<dbReference type="PROSITE" id="PS50851">
    <property type="entry name" value="CHEW"/>
    <property type="match status" value="1"/>
</dbReference>
<keyword evidence="5 12" id="KW-0597">Phosphoprotein</keyword>
<protein>
    <recommendedName>
        <fullName evidence="3">Chemotaxis protein CheA</fullName>
        <ecNumber evidence="2">2.7.13.3</ecNumber>
    </recommendedName>
</protein>
<dbReference type="InterPro" id="IPR037257">
    <property type="entry name" value="T2SS_E_N_sf"/>
</dbReference>
<dbReference type="PROSITE" id="PS50109">
    <property type="entry name" value="HIS_KIN"/>
    <property type="match status" value="1"/>
</dbReference>
<dbReference type="Pfam" id="PF01627">
    <property type="entry name" value="Hpt"/>
    <property type="match status" value="1"/>
</dbReference>
<dbReference type="GO" id="GO:0005524">
    <property type="term" value="F:ATP binding"/>
    <property type="evidence" value="ECO:0007669"/>
    <property type="project" value="UniProtKB-KW"/>
</dbReference>
<dbReference type="InterPro" id="IPR036890">
    <property type="entry name" value="HATPase_C_sf"/>
</dbReference>
<dbReference type="InterPro" id="IPR036061">
    <property type="entry name" value="CheW-like_dom_sf"/>
</dbReference>
<dbReference type="InterPro" id="IPR036097">
    <property type="entry name" value="HisK_dim/P_sf"/>
</dbReference>
<feature type="domain" description="HPt" evidence="17">
    <location>
        <begin position="179"/>
        <end position="283"/>
    </location>
</feature>
<feature type="modified residue" description="Phosphohistidine" evidence="12">
    <location>
        <position position="226"/>
    </location>
</feature>
<dbReference type="GO" id="GO:0006935">
    <property type="term" value="P:chemotaxis"/>
    <property type="evidence" value="ECO:0007669"/>
    <property type="project" value="UniProtKB-KW"/>
</dbReference>
<dbReference type="RefSeq" id="WP_237377296.1">
    <property type="nucleotide sequence ID" value="NZ_CP071793.1"/>
</dbReference>
<dbReference type="SUPFAM" id="SSF50341">
    <property type="entry name" value="CheW-like"/>
    <property type="match status" value="1"/>
</dbReference>
<dbReference type="Pfam" id="PF02895">
    <property type="entry name" value="H-kinase_dim"/>
    <property type="match status" value="1"/>
</dbReference>
<dbReference type="Gene3D" id="1.10.287.560">
    <property type="entry name" value="Histidine kinase CheA-like, homodimeric domain"/>
    <property type="match status" value="1"/>
</dbReference>
<keyword evidence="13" id="KW-0175">Coiled coil</keyword>
<dbReference type="SUPFAM" id="SSF47226">
    <property type="entry name" value="Histidine-containing phosphotransfer domain, HPT domain"/>
    <property type="match status" value="2"/>
</dbReference>
<dbReference type="SMART" id="SM00260">
    <property type="entry name" value="CheW"/>
    <property type="match status" value="1"/>
</dbReference>
<keyword evidence="7" id="KW-0547">Nucleotide-binding</keyword>
<evidence type="ECO:0000256" key="10">
    <source>
        <dbReference type="ARBA" id="ARBA00023012"/>
    </source>
</evidence>
<evidence type="ECO:0000256" key="5">
    <source>
        <dbReference type="ARBA" id="ARBA00022553"/>
    </source>
</evidence>
<reference evidence="18" key="1">
    <citation type="submission" date="2021-03" db="EMBL/GenBank/DDBJ databases">
        <title>Acanthopleuribacteraceae sp. M133.</title>
        <authorList>
            <person name="Wang G."/>
        </authorList>
    </citation>
    <scope>NUCLEOTIDE SEQUENCE</scope>
    <source>
        <strain evidence="18">M133</strain>
    </source>
</reference>
<dbReference type="InterPro" id="IPR005467">
    <property type="entry name" value="His_kinase_dom"/>
</dbReference>
<dbReference type="InterPro" id="IPR036641">
    <property type="entry name" value="HPT_dom_sf"/>
</dbReference>
<dbReference type="SMART" id="SM00073">
    <property type="entry name" value="HPT"/>
    <property type="match status" value="1"/>
</dbReference>
<keyword evidence="10" id="KW-0902">Two-component regulatory system</keyword>
<dbReference type="PROSITE" id="PS50894">
    <property type="entry name" value="HPT"/>
    <property type="match status" value="1"/>
</dbReference>
<evidence type="ECO:0000256" key="9">
    <source>
        <dbReference type="ARBA" id="ARBA00022840"/>
    </source>
</evidence>
<evidence type="ECO:0000256" key="1">
    <source>
        <dbReference type="ARBA" id="ARBA00000085"/>
    </source>
</evidence>
<evidence type="ECO:0000256" key="8">
    <source>
        <dbReference type="ARBA" id="ARBA00022777"/>
    </source>
</evidence>
<dbReference type="InterPro" id="IPR002545">
    <property type="entry name" value="CheW-lke_dom"/>
</dbReference>
<dbReference type="GO" id="GO:0000155">
    <property type="term" value="F:phosphorelay sensor kinase activity"/>
    <property type="evidence" value="ECO:0007669"/>
    <property type="project" value="InterPro"/>
</dbReference>
<proteinExistence type="predicted"/>
<evidence type="ECO:0000256" key="13">
    <source>
        <dbReference type="SAM" id="Coils"/>
    </source>
</evidence>
<evidence type="ECO:0000256" key="2">
    <source>
        <dbReference type="ARBA" id="ARBA00012438"/>
    </source>
</evidence>
<dbReference type="Gene3D" id="2.30.30.40">
    <property type="entry name" value="SH3 Domains"/>
    <property type="match status" value="1"/>
</dbReference>
<evidence type="ECO:0000256" key="4">
    <source>
        <dbReference type="ARBA" id="ARBA00022500"/>
    </source>
</evidence>
<keyword evidence="6" id="KW-0808">Transferase</keyword>
<keyword evidence="8" id="KW-0418">Kinase</keyword>
<feature type="domain" description="Histidine kinase" evidence="15">
    <location>
        <begin position="424"/>
        <end position="636"/>
    </location>
</feature>
<sequence length="786" mass="87025">MIQQDPSEDMDILIEFAEDSQLVLEEIRQALTLSAETDQLTPETLNTIHRDLISIMGSAEFLDIGPVFEIASTMAGFFDNISNRDGSPHDAIELGMQGVHLLQNLLEQLVQGKRVTNLNSAISELRSAFKSLEVPGEATPQPAEPEPLPPQPVAPQPPTPISEPEVHEIGQDDLPDEFRITITAEMLKTFLSEAEEHLEAAESELLALERDFKDTEAIGAAFRAMHTFKGNCGLFAYADLEAIGHCFESVLEDYKSGGLKPDKKGISLMLKTLDVLKLALGELPDGSGKVPDRDQWVTQLNEYQTKGHVSAIIHKSDSALLGEILVELGYLERTTLESALRRQALPLGEILQDQGAIEERQLDLALQVQQERRRLQSADSARKVTSNQNIRVDLHKLDALINLVGELIIAENMVTHNPDLEGHVFENFKKASLHLNRISRELQDNAMSLRMVPIEATFRKMIRVVRDVSQRQGKQVTLHMAGEDTEVDKSVVENIANPLLHIIRNAIDHGIELPDDREKLGKPRTGSVWLSAMHQGGEILIEIRDDGRGIDPDRILAKARQKGLVPPHFEPTHQDDIYDLIFEPGFSTADQLTDISGRGVGMDVVKKNVEAIKGRIHISSSVGKGTLISIRIPLTLAIIDGMLVRVGTQLLTLPLLSIRESIRCQPKHIHRTIDRGEMLRIRERLLPVIRLHETLDISSDNQRLEDGILVVVESGNRQVALFVDEICGQYQTVIKGLSSYLGAVRAISGTAILSNGDISLILDIQDLVADATQSGWDAHDFANHPS</sequence>
<dbReference type="EMBL" id="CP071793">
    <property type="protein sequence ID" value="QTD47628.1"/>
    <property type="molecule type" value="Genomic_DNA"/>
</dbReference>
<dbReference type="Proteomes" id="UP000663929">
    <property type="component" value="Chromosome"/>
</dbReference>
<dbReference type="EC" id="2.7.13.3" evidence="2"/>
<feature type="region of interest" description="Disordered" evidence="14">
    <location>
        <begin position="134"/>
        <end position="167"/>
    </location>
</feature>
<comment type="catalytic activity">
    <reaction evidence="1">
        <text>ATP + protein L-histidine = ADP + protein N-phospho-L-histidine.</text>
        <dbReference type="EC" id="2.7.13.3"/>
    </reaction>
</comment>
<dbReference type="Pfam" id="PF01584">
    <property type="entry name" value="CheW"/>
    <property type="match status" value="1"/>
</dbReference>
<dbReference type="SUPFAM" id="SSF160246">
    <property type="entry name" value="EspE N-terminal domain-like"/>
    <property type="match status" value="1"/>
</dbReference>
<keyword evidence="4" id="KW-0145">Chemotaxis</keyword>
<dbReference type="SUPFAM" id="SSF55874">
    <property type="entry name" value="ATPase domain of HSP90 chaperone/DNA topoisomerase II/histidine kinase"/>
    <property type="match status" value="1"/>
</dbReference>
<dbReference type="PRINTS" id="PR00344">
    <property type="entry name" value="BCTRLSENSOR"/>
</dbReference>
<dbReference type="CDD" id="cd00731">
    <property type="entry name" value="CheA_reg"/>
    <property type="match status" value="1"/>
</dbReference>
<dbReference type="Pfam" id="PF02518">
    <property type="entry name" value="HATPase_c"/>
    <property type="match status" value="1"/>
</dbReference>
<evidence type="ECO:0000256" key="3">
    <source>
        <dbReference type="ARBA" id="ARBA00021495"/>
    </source>
</evidence>
<dbReference type="FunFam" id="3.30.565.10:FF:000016">
    <property type="entry name" value="Chemotaxis protein CheA, putative"/>
    <property type="match status" value="1"/>
</dbReference>
<dbReference type="PANTHER" id="PTHR43395">
    <property type="entry name" value="SENSOR HISTIDINE KINASE CHEA"/>
    <property type="match status" value="1"/>
</dbReference>
<evidence type="ECO:0000256" key="12">
    <source>
        <dbReference type="PROSITE-ProRule" id="PRU00110"/>
    </source>
</evidence>
<dbReference type="CDD" id="cd16916">
    <property type="entry name" value="HATPase_CheA-like"/>
    <property type="match status" value="1"/>
</dbReference>
<dbReference type="InterPro" id="IPR037006">
    <property type="entry name" value="CheA-like_homodim_sf"/>
</dbReference>
<evidence type="ECO:0000313" key="19">
    <source>
        <dbReference type="Proteomes" id="UP000663929"/>
    </source>
</evidence>
<comment type="function">
    <text evidence="11">Involved in the transmission of sensory signals from the chemoreceptors to the flagellar motors. CheA is autophosphorylated; it can transfer its phosphate group to either CheB or CheY.</text>
</comment>
<evidence type="ECO:0000256" key="7">
    <source>
        <dbReference type="ARBA" id="ARBA00022741"/>
    </source>
</evidence>
<dbReference type="InterPro" id="IPR004105">
    <property type="entry name" value="CheA-like_dim"/>
</dbReference>
<evidence type="ECO:0000256" key="14">
    <source>
        <dbReference type="SAM" id="MobiDB-lite"/>
    </source>
</evidence>
<gene>
    <name evidence="18" type="ORF">J3U87_18710</name>
</gene>
<dbReference type="PANTHER" id="PTHR43395:SF10">
    <property type="entry name" value="CHEMOTAXIS PROTEIN CHEA"/>
    <property type="match status" value="1"/>
</dbReference>
<evidence type="ECO:0000313" key="18">
    <source>
        <dbReference type="EMBL" id="QTD47628.1"/>
    </source>
</evidence>
<keyword evidence="19" id="KW-1185">Reference proteome</keyword>
<feature type="coiled-coil region" evidence="13">
    <location>
        <begin position="184"/>
        <end position="218"/>
    </location>
</feature>
<dbReference type="InterPro" id="IPR004358">
    <property type="entry name" value="Sig_transdc_His_kin-like_C"/>
</dbReference>
<evidence type="ECO:0000259" key="15">
    <source>
        <dbReference type="PROSITE" id="PS50109"/>
    </source>
</evidence>
<dbReference type="Gene3D" id="3.30.565.10">
    <property type="entry name" value="Histidine kinase-like ATPase, C-terminal domain"/>
    <property type="match status" value="1"/>
</dbReference>
<keyword evidence="9" id="KW-0067">ATP-binding</keyword>
<dbReference type="SMART" id="SM00387">
    <property type="entry name" value="HATPase_c"/>
    <property type="match status" value="1"/>
</dbReference>
<dbReference type="GO" id="GO:0005737">
    <property type="term" value="C:cytoplasm"/>
    <property type="evidence" value="ECO:0007669"/>
    <property type="project" value="InterPro"/>
</dbReference>
<organism evidence="18 19">
    <name type="scientific">Sulfidibacter corallicola</name>
    <dbReference type="NCBI Taxonomy" id="2818388"/>
    <lineage>
        <taxon>Bacteria</taxon>
        <taxon>Pseudomonadati</taxon>
        <taxon>Acidobacteriota</taxon>
        <taxon>Holophagae</taxon>
        <taxon>Acanthopleuribacterales</taxon>
        <taxon>Acanthopleuribacteraceae</taxon>
        <taxon>Sulfidibacter</taxon>
    </lineage>
</organism>